<feature type="compositionally biased region" description="Basic and acidic residues" evidence="1">
    <location>
        <begin position="140"/>
        <end position="149"/>
    </location>
</feature>
<reference evidence="2" key="1">
    <citation type="journal article" date="2021" name="Proc. Natl. Acad. Sci. U.S.A.">
        <title>A Catalog of Tens of Thousands of Viruses from Human Metagenomes Reveals Hidden Associations with Chronic Diseases.</title>
        <authorList>
            <person name="Tisza M.J."/>
            <person name="Buck C.B."/>
        </authorList>
    </citation>
    <scope>NUCLEOTIDE SEQUENCE</scope>
    <source>
        <strain evidence="2">CtngK14</strain>
    </source>
</reference>
<name>A0A8S5TC40_9CAUD</name>
<protein>
    <submittedName>
        <fullName evidence="2">Uncharacterized protein</fullName>
    </submittedName>
</protein>
<feature type="region of interest" description="Disordered" evidence="1">
    <location>
        <begin position="133"/>
        <end position="162"/>
    </location>
</feature>
<evidence type="ECO:0000256" key="1">
    <source>
        <dbReference type="SAM" id="MobiDB-lite"/>
    </source>
</evidence>
<feature type="region of interest" description="Disordered" evidence="1">
    <location>
        <begin position="108"/>
        <end position="127"/>
    </location>
</feature>
<evidence type="ECO:0000313" key="2">
    <source>
        <dbReference type="EMBL" id="DAF60704.1"/>
    </source>
</evidence>
<dbReference type="EMBL" id="BK032793">
    <property type="protein sequence ID" value="DAF60704.1"/>
    <property type="molecule type" value="Genomic_DNA"/>
</dbReference>
<feature type="compositionally biased region" description="Polar residues" evidence="1">
    <location>
        <begin position="109"/>
        <end position="123"/>
    </location>
</feature>
<proteinExistence type="predicted"/>
<sequence>MSLSSGSRHRGGERVTYLDLLNSFHQWQKSNYLPGNARLLYYGLLAIFNEARWPEQVQIDNFRLMSMLDTRTERVAIAARDSLVAAGLIEYSRGKKRSPNTYRLKYTPQKVSENGSESGSVFDSETVSTSSGVSVSKTVSHIEDKEKDPSFVPSPAGTKRPKQVFEHDSLPYRAARWLADQIEDRLPNCTAHSETTLQNWAADFDKCHRLDGHSWEDIDKVLQFSQFDSFWQSNILSGGKFRKQYTQLLAKMGGGGT</sequence>
<accession>A0A8S5TC40</accession>
<organism evidence="2">
    <name type="scientific">Siphoviridae sp. ctngK14</name>
    <dbReference type="NCBI Taxonomy" id="2827940"/>
    <lineage>
        <taxon>Viruses</taxon>
        <taxon>Duplodnaviria</taxon>
        <taxon>Heunggongvirae</taxon>
        <taxon>Uroviricota</taxon>
        <taxon>Caudoviricetes</taxon>
    </lineage>
</organism>